<name>A0A161R973_9BACL</name>
<comment type="caution">
    <text evidence="1">The sequence shown here is derived from an EMBL/GenBank/DDBJ whole genome shotgun (WGS) entry which is preliminary data.</text>
</comment>
<reference evidence="1 2" key="1">
    <citation type="submission" date="2016-01" db="EMBL/GenBank/DDBJ databases">
        <title>Whole genome sequencing of Bhargavaea cecembensis T14.</title>
        <authorList>
            <person name="Hong K.W."/>
        </authorList>
    </citation>
    <scope>NUCLEOTIDE SEQUENCE [LARGE SCALE GENOMIC DNA]</scope>
    <source>
        <strain evidence="1 2">T14</strain>
    </source>
</reference>
<dbReference type="SUPFAM" id="SSF101386">
    <property type="entry name" value="all-alpha NTP pyrophosphatases"/>
    <property type="match status" value="1"/>
</dbReference>
<dbReference type="OrthoDB" id="5506143at2"/>
<dbReference type="Gene3D" id="1.10.4010.10">
    <property type="entry name" value="Type II deoxyuridine triphosphatase"/>
    <property type="match status" value="1"/>
</dbReference>
<accession>A0A161R973</accession>
<organism evidence="1 2">
    <name type="scientific">Bhargavaea cecembensis</name>
    <dbReference type="NCBI Taxonomy" id="394098"/>
    <lineage>
        <taxon>Bacteria</taxon>
        <taxon>Bacillati</taxon>
        <taxon>Bacillota</taxon>
        <taxon>Bacilli</taxon>
        <taxon>Bacillales</taxon>
        <taxon>Caryophanaceae</taxon>
        <taxon>Bhargavaea</taxon>
    </lineage>
</organism>
<dbReference type="CDD" id="cd11527">
    <property type="entry name" value="NTP-PPase_dUTPase"/>
    <property type="match status" value="1"/>
</dbReference>
<dbReference type="RefSeq" id="WP_063177852.1">
    <property type="nucleotide sequence ID" value="NZ_LQNT01000001.1"/>
</dbReference>
<dbReference type="EMBL" id="LQNT01000001">
    <property type="protein sequence ID" value="KZE39845.1"/>
    <property type="molecule type" value="Genomic_DNA"/>
</dbReference>
<dbReference type="PIRSF" id="PIRSF030140">
    <property type="entry name" value="UCP030140"/>
    <property type="match status" value="1"/>
</dbReference>
<evidence type="ECO:0000313" key="2">
    <source>
        <dbReference type="Proteomes" id="UP000076490"/>
    </source>
</evidence>
<protein>
    <submittedName>
        <fullName evidence="1">dUTPase</fullName>
    </submittedName>
</protein>
<proteinExistence type="predicted"/>
<evidence type="ECO:0000313" key="1">
    <source>
        <dbReference type="EMBL" id="KZE39845.1"/>
    </source>
</evidence>
<dbReference type="InterPro" id="IPR014871">
    <property type="entry name" value="dUTPase/dCTP_pyrophosphatase"/>
</dbReference>
<dbReference type="InterPro" id="IPR016947">
    <property type="entry name" value="UCP030140"/>
</dbReference>
<gene>
    <name evidence="1" type="ORF">AV656_00695</name>
</gene>
<sequence length="161" mass="19059">MELTDLFEMQKRLDTYIEENNGVERDVFREKLLALTVELAELANETRCFKFWSRKGPSPKPVLIEEYVDSIHFLLSLGILKGMEDLREWPEGEEKGDLTDLFIRTQRAVLDFGERQDRDSYEAVWVFYRAIAETLGFTADEMIQAYREKNNENYARQQRGY</sequence>
<dbReference type="Pfam" id="PF08761">
    <property type="entry name" value="dUTPase_2"/>
    <property type="match status" value="1"/>
</dbReference>
<dbReference type="AlphaFoldDB" id="A0A161R973"/>
<dbReference type="Proteomes" id="UP000076490">
    <property type="component" value="Unassembled WGS sequence"/>
</dbReference>